<dbReference type="Proteomes" id="UP000289738">
    <property type="component" value="Chromosome B03"/>
</dbReference>
<proteinExistence type="inferred from homology"/>
<evidence type="ECO:0000256" key="1">
    <source>
        <dbReference type="RuleBase" id="RU367018"/>
    </source>
</evidence>
<sequence length="149" mass="17941">MVEEFGVAKRTWIIDIYEKRYIWTTVYIRGKFFIGFRTSSQCEGLHSIIAKHILATTYIRGKFFAGFRKSFRCNILHSIIAKYVRSQYNLIDFIKHFKQYLIYLRYNEFEADYVFIYSLSLLKTTLKPLEKFASYINSTNIYRKDFTLL</sequence>
<keyword evidence="1" id="KW-0479">Metal-binding</keyword>
<organism evidence="2 3">
    <name type="scientific">Arachis hypogaea</name>
    <name type="common">Peanut</name>
    <dbReference type="NCBI Taxonomy" id="3818"/>
    <lineage>
        <taxon>Eukaryota</taxon>
        <taxon>Viridiplantae</taxon>
        <taxon>Streptophyta</taxon>
        <taxon>Embryophyta</taxon>
        <taxon>Tracheophyta</taxon>
        <taxon>Spermatophyta</taxon>
        <taxon>Magnoliopsida</taxon>
        <taxon>eudicotyledons</taxon>
        <taxon>Gunneridae</taxon>
        <taxon>Pentapetalae</taxon>
        <taxon>rosids</taxon>
        <taxon>fabids</taxon>
        <taxon>Fabales</taxon>
        <taxon>Fabaceae</taxon>
        <taxon>Papilionoideae</taxon>
        <taxon>50 kb inversion clade</taxon>
        <taxon>dalbergioids sensu lato</taxon>
        <taxon>Dalbergieae</taxon>
        <taxon>Pterocarpus clade</taxon>
        <taxon>Arachis</taxon>
    </lineage>
</organism>
<accession>A0A444ZSK8</accession>
<evidence type="ECO:0000313" key="3">
    <source>
        <dbReference type="Proteomes" id="UP000289738"/>
    </source>
</evidence>
<keyword evidence="1" id="KW-0862">Zinc</keyword>
<dbReference type="AlphaFoldDB" id="A0A444ZSK8"/>
<comment type="similarity">
    <text evidence="1">Belongs to the FHY3/FAR1 family.</text>
</comment>
<comment type="function">
    <text evidence="1">Putative transcription activator involved in regulating light control of development.</text>
</comment>
<dbReference type="GO" id="GO:0006355">
    <property type="term" value="P:regulation of DNA-templated transcription"/>
    <property type="evidence" value="ECO:0007669"/>
    <property type="project" value="UniProtKB-UniRule"/>
</dbReference>
<dbReference type="GO" id="GO:0005634">
    <property type="term" value="C:nucleus"/>
    <property type="evidence" value="ECO:0007669"/>
    <property type="project" value="UniProtKB-SubCell"/>
</dbReference>
<reference evidence="2 3" key="1">
    <citation type="submission" date="2019-01" db="EMBL/GenBank/DDBJ databases">
        <title>Sequencing of cultivated peanut Arachis hypogaea provides insights into genome evolution and oil improvement.</title>
        <authorList>
            <person name="Chen X."/>
        </authorList>
    </citation>
    <scope>NUCLEOTIDE SEQUENCE [LARGE SCALE GENOMIC DNA]</scope>
    <source>
        <strain evidence="3">cv. Fuhuasheng</strain>
        <tissue evidence="2">Leaves</tissue>
    </source>
</reference>
<name>A0A444ZSK8_ARAHY</name>
<keyword evidence="3" id="KW-1185">Reference proteome</keyword>
<evidence type="ECO:0000313" key="2">
    <source>
        <dbReference type="EMBL" id="RYR17146.1"/>
    </source>
</evidence>
<comment type="subcellular location">
    <subcellularLocation>
        <location evidence="1">Nucleus</location>
    </subcellularLocation>
</comment>
<dbReference type="PANTHER" id="PTHR31669:SF292">
    <property type="entry name" value="OS02G0262500 PROTEIN"/>
    <property type="match status" value="1"/>
</dbReference>
<keyword evidence="1" id="KW-0539">Nucleus</keyword>
<dbReference type="PANTHER" id="PTHR31669">
    <property type="entry name" value="PROTEIN FAR1-RELATED SEQUENCE 10-RELATED"/>
    <property type="match status" value="1"/>
</dbReference>
<dbReference type="EMBL" id="SDMP01000013">
    <property type="protein sequence ID" value="RYR17146.1"/>
    <property type="molecule type" value="Genomic_DNA"/>
</dbReference>
<protein>
    <recommendedName>
        <fullName evidence="1">Protein FAR1-RELATED SEQUENCE</fullName>
    </recommendedName>
</protein>
<comment type="caution">
    <text evidence="2">The sequence shown here is derived from an EMBL/GenBank/DDBJ whole genome shotgun (WGS) entry which is preliminary data.</text>
</comment>
<keyword evidence="1" id="KW-0863">Zinc-finger</keyword>
<dbReference type="GO" id="GO:0008270">
    <property type="term" value="F:zinc ion binding"/>
    <property type="evidence" value="ECO:0007669"/>
    <property type="project" value="UniProtKB-UniRule"/>
</dbReference>
<dbReference type="InterPro" id="IPR031052">
    <property type="entry name" value="FHY3/FAR1"/>
</dbReference>
<gene>
    <name evidence="2" type="ORF">Ahy_B03g061932</name>
</gene>